<dbReference type="InterPro" id="IPR015956">
    <property type="entry name" value="Peniciliin-bd_prot_C_sf"/>
</dbReference>
<evidence type="ECO:0000256" key="6">
    <source>
        <dbReference type="ARBA" id="ARBA00022670"/>
    </source>
</evidence>
<keyword evidence="6" id="KW-0645">Protease</keyword>
<dbReference type="EMBL" id="LGTK01000036">
    <property type="protein sequence ID" value="KPH74049.1"/>
    <property type="molecule type" value="Genomic_DNA"/>
</dbReference>
<keyword evidence="10" id="KW-0573">Peptidoglycan synthesis</keyword>
<comment type="similarity">
    <text evidence="3 13">Belongs to the peptidase S11 family.</text>
</comment>
<dbReference type="Gene3D" id="3.40.710.10">
    <property type="entry name" value="DD-peptidase/beta-lactamase superfamily"/>
    <property type="match status" value="1"/>
</dbReference>
<keyword evidence="5 15" id="KW-0121">Carboxypeptidase</keyword>
<dbReference type="Gene3D" id="2.60.410.10">
    <property type="entry name" value="D-Ala-D-Ala carboxypeptidase, C-terminal domain"/>
    <property type="match status" value="1"/>
</dbReference>
<sequence length="434" mass="47764">MSLFFLLTVSLGILTYHPNNIKAEASLDIDAEAAILVDFDTGKILYAKNENVLLPPASMTKMMTEYLVMEAIKEGKISWDTTTQISDYAYAISANTSLSGVGLVQNKQYTVKDLYQAMAINSDNATTIALAELVGGSETEFVKMMNQKAKELGLESKFVNASGLDNKDLEGNQPEGTSVEDLNLLTARSTAILAYNLIKDFPEVLEIASIPKTTFDGQEIDNWNRMLPHEGVNFKQFYYEGVDGLKTGFTDSGGYNFTGTAVRNGQRLISVVMKSESEAQRFQQTSKLLDYGYNNFTAQELFPKGYQLKGQTEVPVSKGKEKNVEVSLAEGITVPVKGDDAENYTLKYELDKSKLNEDGELIAPIEKGEVIGTAKLVYKGDNDYGYITDDQGSVPIVTDQAVEKANWFMLTIGAIGDFFANIFSSAVDWIKGLF</sequence>
<reference evidence="15 16" key="1">
    <citation type="submission" date="2015-07" db="EMBL/GenBank/DDBJ databases">
        <title>High-quality draft genome sequence of Oceanobacillus caeni HM6, a bacillus isolated from a human feces.</title>
        <authorList>
            <person name="Kumar J."/>
            <person name="Verma M.K."/>
            <person name="Pandey R."/>
            <person name="Bhambi M."/>
            <person name="Chauhan N."/>
        </authorList>
    </citation>
    <scope>NUCLEOTIDE SEQUENCE [LARGE SCALE GENOMIC DNA]</scope>
    <source>
        <strain evidence="15 16">HM6</strain>
    </source>
</reference>
<keyword evidence="7" id="KW-0732">Signal</keyword>
<evidence type="ECO:0000256" key="3">
    <source>
        <dbReference type="ARBA" id="ARBA00007164"/>
    </source>
</evidence>
<dbReference type="Pfam" id="PF00768">
    <property type="entry name" value="Peptidase_S11"/>
    <property type="match status" value="1"/>
</dbReference>
<comment type="caution">
    <text evidence="15">The sequence shown here is derived from an EMBL/GenBank/DDBJ whole genome shotgun (WGS) entry which is preliminary data.</text>
</comment>
<protein>
    <recommendedName>
        <fullName evidence="4">serine-type D-Ala-D-Ala carboxypeptidase</fullName>
        <ecNumber evidence="4">3.4.16.4</ecNumber>
    </recommendedName>
</protein>
<dbReference type="InterPro" id="IPR012338">
    <property type="entry name" value="Beta-lactam/transpept-like"/>
</dbReference>
<dbReference type="PRINTS" id="PR00725">
    <property type="entry name" value="DADACBPTASE1"/>
</dbReference>
<evidence type="ECO:0000256" key="12">
    <source>
        <dbReference type="ARBA" id="ARBA00034000"/>
    </source>
</evidence>
<keyword evidence="11" id="KW-0961">Cell wall biogenesis/degradation</keyword>
<dbReference type="Pfam" id="PF07943">
    <property type="entry name" value="PBP5_C"/>
    <property type="match status" value="1"/>
</dbReference>
<dbReference type="PANTHER" id="PTHR21581">
    <property type="entry name" value="D-ALANYL-D-ALANINE CARBOXYPEPTIDASE"/>
    <property type="match status" value="1"/>
</dbReference>
<comment type="pathway">
    <text evidence="2">Cell wall biogenesis; peptidoglycan biosynthesis.</text>
</comment>
<evidence type="ECO:0000256" key="13">
    <source>
        <dbReference type="RuleBase" id="RU004016"/>
    </source>
</evidence>
<accession>A0ABR5MIA6</accession>
<evidence type="ECO:0000313" key="16">
    <source>
        <dbReference type="Proteomes" id="UP000037854"/>
    </source>
</evidence>
<proteinExistence type="inferred from homology"/>
<evidence type="ECO:0000313" key="15">
    <source>
        <dbReference type="EMBL" id="KPH74049.1"/>
    </source>
</evidence>
<dbReference type="Proteomes" id="UP000037854">
    <property type="component" value="Unassembled WGS sequence"/>
</dbReference>
<evidence type="ECO:0000256" key="10">
    <source>
        <dbReference type="ARBA" id="ARBA00022984"/>
    </source>
</evidence>
<keyword evidence="9" id="KW-0133">Cell shape</keyword>
<dbReference type="InterPro" id="IPR012907">
    <property type="entry name" value="Peptidase_S11_C"/>
</dbReference>
<dbReference type="InterPro" id="IPR037167">
    <property type="entry name" value="Peptidase_S11_C_sf"/>
</dbReference>
<organism evidence="15 16">
    <name type="scientific">Oceanobacillus caeni</name>
    <dbReference type="NCBI Taxonomy" id="405946"/>
    <lineage>
        <taxon>Bacteria</taxon>
        <taxon>Bacillati</taxon>
        <taxon>Bacillota</taxon>
        <taxon>Bacilli</taxon>
        <taxon>Bacillales</taxon>
        <taxon>Bacillaceae</taxon>
        <taxon>Oceanobacillus</taxon>
    </lineage>
</organism>
<gene>
    <name evidence="15" type="ORF">AFL42_10880</name>
</gene>
<evidence type="ECO:0000256" key="1">
    <source>
        <dbReference type="ARBA" id="ARBA00003217"/>
    </source>
</evidence>
<evidence type="ECO:0000256" key="11">
    <source>
        <dbReference type="ARBA" id="ARBA00023316"/>
    </source>
</evidence>
<comment type="catalytic activity">
    <reaction evidence="12">
        <text>Preferential cleavage: (Ac)2-L-Lys-D-Ala-|-D-Ala. Also transpeptidation of peptidyl-alanyl moieties that are N-acyl substituents of D-alanine.</text>
        <dbReference type="EC" id="3.4.16.4"/>
    </reaction>
</comment>
<evidence type="ECO:0000256" key="4">
    <source>
        <dbReference type="ARBA" id="ARBA00012448"/>
    </source>
</evidence>
<dbReference type="PANTHER" id="PTHR21581:SF11">
    <property type="entry name" value="D-ALANYL-D-ALANINE CARBOXYPEPTIDASE DACA"/>
    <property type="match status" value="1"/>
</dbReference>
<keyword evidence="8" id="KW-0378">Hydrolase</keyword>
<dbReference type="EC" id="3.4.16.4" evidence="4"/>
<evidence type="ECO:0000259" key="14">
    <source>
        <dbReference type="SMART" id="SM00936"/>
    </source>
</evidence>
<dbReference type="InterPro" id="IPR001967">
    <property type="entry name" value="Peptidase_S11_N"/>
</dbReference>
<comment type="function">
    <text evidence="1">Removes C-terminal D-alanyl residues from sugar-peptide cell wall precursors.</text>
</comment>
<evidence type="ECO:0000256" key="9">
    <source>
        <dbReference type="ARBA" id="ARBA00022960"/>
    </source>
</evidence>
<feature type="domain" description="Peptidase S11 D-Ala-D-Ala carboxypeptidase A C-terminal" evidence="14">
    <location>
        <begin position="296"/>
        <end position="404"/>
    </location>
</feature>
<evidence type="ECO:0000256" key="5">
    <source>
        <dbReference type="ARBA" id="ARBA00022645"/>
    </source>
</evidence>
<name>A0ABR5MIA6_9BACI</name>
<dbReference type="SUPFAM" id="SSF69189">
    <property type="entry name" value="Penicillin-binding protein associated domain"/>
    <property type="match status" value="1"/>
</dbReference>
<evidence type="ECO:0000256" key="2">
    <source>
        <dbReference type="ARBA" id="ARBA00004752"/>
    </source>
</evidence>
<dbReference type="InterPro" id="IPR018044">
    <property type="entry name" value="Peptidase_S11"/>
</dbReference>
<dbReference type="SUPFAM" id="SSF56601">
    <property type="entry name" value="beta-lactamase/transpeptidase-like"/>
    <property type="match status" value="1"/>
</dbReference>
<dbReference type="GO" id="GO:0004180">
    <property type="term" value="F:carboxypeptidase activity"/>
    <property type="evidence" value="ECO:0007669"/>
    <property type="project" value="UniProtKB-KW"/>
</dbReference>
<keyword evidence="16" id="KW-1185">Reference proteome</keyword>
<dbReference type="SMART" id="SM00936">
    <property type="entry name" value="PBP5_C"/>
    <property type="match status" value="1"/>
</dbReference>
<evidence type="ECO:0000256" key="7">
    <source>
        <dbReference type="ARBA" id="ARBA00022729"/>
    </source>
</evidence>
<evidence type="ECO:0000256" key="8">
    <source>
        <dbReference type="ARBA" id="ARBA00022801"/>
    </source>
</evidence>